<organism evidence="1 2">
    <name type="scientific">Azospirillum brasilense</name>
    <dbReference type="NCBI Taxonomy" id="192"/>
    <lineage>
        <taxon>Bacteria</taxon>
        <taxon>Pseudomonadati</taxon>
        <taxon>Pseudomonadota</taxon>
        <taxon>Alphaproteobacteria</taxon>
        <taxon>Rhodospirillales</taxon>
        <taxon>Azospirillaceae</taxon>
        <taxon>Azospirillum</taxon>
    </lineage>
</organism>
<dbReference type="RefSeq" id="WP_156355532.1">
    <property type="nucleotide sequence ID" value="NZ_CP012914.1"/>
</dbReference>
<dbReference type="Proteomes" id="UP001277471">
    <property type="component" value="Unassembled WGS sequence"/>
</dbReference>
<proteinExistence type="predicted"/>
<gene>
    <name evidence="1" type="ORF">SIM66_18030</name>
</gene>
<sequence length="53" mass="5392">MSLDLDFVAVVDADFDFKAAILGQFGRAGAADGGHLVVALEIEEDAADAGLAL</sequence>
<evidence type="ECO:0000313" key="1">
    <source>
        <dbReference type="EMBL" id="MDX5953080.1"/>
    </source>
</evidence>
<name>A0ABU4P9N3_AZOBR</name>
<accession>A0ABU4P9N3</accession>
<dbReference type="EMBL" id="JAWXYC010000004">
    <property type="protein sequence ID" value="MDX5953080.1"/>
    <property type="molecule type" value="Genomic_DNA"/>
</dbReference>
<comment type="caution">
    <text evidence="1">The sequence shown here is derived from an EMBL/GenBank/DDBJ whole genome shotgun (WGS) entry which is preliminary data.</text>
</comment>
<dbReference type="GeneID" id="56453708"/>
<evidence type="ECO:0000313" key="2">
    <source>
        <dbReference type="Proteomes" id="UP001277471"/>
    </source>
</evidence>
<keyword evidence="2" id="KW-1185">Reference proteome</keyword>
<reference evidence="1 2" key="1">
    <citation type="submission" date="2023-11" db="EMBL/GenBank/DDBJ databases">
        <title>MicrobeMod: A computational toolkit for identifying prokaryotic methylation and restriction-modification with nanopore sequencing.</title>
        <authorList>
            <person name="Crits-Christoph A."/>
            <person name="Kang S.C."/>
            <person name="Lee H."/>
            <person name="Ostrov N."/>
        </authorList>
    </citation>
    <scope>NUCLEOTIDE SEQUENCE [LARGE SCALE GENOMIC DNA]</scope>
    <source>
        <strain evidence="1 2">ATCC 29145</strain>
    </source>
</reference>
<protein>
    <submittedName>
        <fullName evidence="1">Uncharacterized protein</fullName>
    </submittedName>
</protein>